<gene>
    <name evidence="1" type="ORF">CZ809_01763</name>
</gene>
<name>A0A1T5HZJ9_9GAMM</name>
<proteinExistence type="predicted"/>
<reference evidence="1 2" key="1">
    <citation type="submission" date="2017-02" db="EMBL/GenBank/DDBJ databases">
        <authorList>
            <person name="Peterson S.W."/>
        </authorList>
    </citation>
    <scope>NUCLEOTIDE SEQUENCE [LARGE SCALE GENOMIC DNA]</scope>
    <source>
        <strain evidence="2">type strain: NCCB 100098</strain>
    </source>
</reference>
<sequence length="34" mass="4040">MNTVMLLFTVMIWSLFSRRDNSPDNLSGIEFEFK</sequence>
<protein>
    <submittedName>
        <fullName evidence="1">Uncharacterized protein</fullName>
    </submittedName>
</protein>
<dbReference type="EMBL" id="FUZI01000002">
    <property type="protein sequence ID" value="SKC32247.1"/>
    <property type="molecule type" value="Genomic_DNA"/>
</dbReference>
<dbReference type="Proteomes" id="UP000189966">
    <property type="component" value="Unassembled WGS sequence"/>
</dbReference>
<evidence type="ECO:0000313" key="1">
    <source>
        <dbReference type="EMBL" id="SKC32247.1"/>
    </source>
</evidence>
<evidence type="ECO:0000313" key="2">
    <source>
        <dbReference type="Proteomes" id="UP000189966"/>
    </source>
</evidence>
<accession>A0A1T5HZJ9</accession>
<dbReference type="AlphaFoldDB" id="A0A1T5HZJ9"/>
<organism evidence="1 2">
    <name type="scientific">Photobacterium piscicola</name>
    <dbReference type="NCBI Taxonomy" id="1378299"/>
    <lineage>
        <taxon>Bacteria</taxon>
        <taxon>Pseudomonadati</taxon>
        <taxon>Pseudomonadota</taxon>
        <taxon>Gammaproteobacteria</taxon>
        <taxon>Vibrionales</taxon>
        <taxon>Vibrionaceae</taxon>
        <taxon>Photobacterium</taxon>
    </lineage>
</organism>